<proteinExistence type="predicted"/>
<evidence type="ECO:0000313" key="1">
    <source>
        <dbReference type="EMBL" id="GIY39980.1"/>
    </source>
</evidence>
<name>A0AAV4T5E4_9ARAC</name>
<gene>
    <name evidence="1" type="ORF">CDAR_52661</name>
</gene>
<dbReference type="Proteomes" id="UP001054837">
    <property type="component" value="Unassembled WGS sequence"/>
</dbReference>
<comment type="caution">
    <text evidence="1">The sequence shown here is derived from an EMBL/GenBank/DDBJ whole genome shotgun (WGS) entry which is preliminary data.</text>
</comment>
<keyword evidence="2" id="KW-1185">Reference proteome</keyword>
<protein>
    <submittedName>
        <fullName evidence="1">Uncharacterized protein</fullName>
    </submittedName>
</protein>
<dbReference type="AlphaFoldDB" id="A0AAV4T5E4"/>
<evidence type="ECO:0000313" key="2">
    <source>
        <dbReference type="Proteomes" id="UP001054837"/>
    </source>
</evidence>
<organism evidence="1 2">
    <name type="scientific">Caerostris darwini</name>
    <dbReference type="NCBI Taxonomy" id="1538125"/>
    <lineage>
        <taxon>Eukaryota</taxon>
        <taxon>Metazoa</taxon>
        <taxon>Ecdysozoa</taxon>
        <taxon>Arthropoda</taxon>
        <taxon>Chelicerata</taxon>
        <taxon>Arachnida</taxon>
        <taxon>Araneae</taxon>
        <taxon>Araneomorphae</taxon>
        <taxon>Entelegynae</taxon>
        <taxon>Araneoidea</taxon>
        <taxon>Araneidae</taxon>
        <taxon>Caerostris</taxon>
    </lineage>
</organism>
<dbReference type="EMBL" id="BPLQ01008865">
    <property type="protein sequence ID" value="GIY39980.1"/>
    <property type="molecule type" value="Genomic_DNA"/>
</dbReference>
<reference evidence="1 2" key="1">
    <citation type="submission" date="2021-06" db="EMBL/GenBank/DDBJ databases">
        <title>Caerostris darwini draft genome.</title>
        <authorList>
            <person name="Kono N."/>
            <person name="Arakawa K."/>
        </authorList>
    </citation>
    <scope>NUCLEOTIDE SEQUENCE [LARGE SCALE GENOMIC DNA]</scope>
</reference>
<accession>A0AAV4T5E4</accession>
<sequence>MDDIFDNKQEKPNNSMRLLYLCRLRSKSGEKKNSEVYVNRMIFVRNAKINSIISFRKCNLQLTRKGESKTLSRRTMFSALGVARRRGGRDSFHLHLSLETEPLVLDKTEY</sequence>